<organism evidence="1 2">
    <name type="scientific">Butyribacter intestini</name>
    <dbReference type="NCBI Taxonomy" id="1703332"/>
    <lineage>
        <taxon>Bacteria</taxon>
        <taxon>Bacillati</taxon>
        <taxon>Bacillota</taxon>
        <taxon>Clostridia</taxon>
        <taxon>Lachnospirales</taxon>
        <taxon>Lachnospiraceae</taxon>
        <taxon>Butyribacter</taxon>
    </lineage>
</organism>
<evidence type="ECO:0008006" key="3">
    <source>
        <dbReference type="Google" id="ProtNLM"/>
    </source>
</evidence>
<reference evidence="1 2" key="1">
    <citation type="submission" date="2015-10" db="EMBL/GenBank/DDBJ databases">
        <title>Butyribacter intestini gen. nov., sp. nov., a butyric acid-producing bacterium of the family Lachnospiraceae isolated from the human faeces.</title>
        <authorList>
            <person name="Zou Y."/>
            <person name="Xue W."/>
            <person name="Luo G."/>
            <person name="Lv M."/>
        </authorList>
    </citation>
    <scope>NUCLEOTIDE SEQUENCE [LARGE SCALE GENOMIC DNA]</scope>
    <source>
        <strain evidence="1 2">TF01-11</strain>
    </source>
</reference>
<gene>
    <name evidence="1" type="ORF">APZ18_11030</name>
</gene>
<proteinExistence type="predicted"/>
<sequence length="216" mass="25372">MIYIKKGKEPASLTKYKKQKFAYYDGYKEKDDLRKMLLKEQGYLCAYCMRRIDIEHMKIEHWFPENELSDIERLDYRNMLGSCEGHIDGTNGKKDDTCDSHKSGDKITVNPLDRSTLCSIKYNSDGEIYSDNEIIEKDIDVVLNLNSEKHLLKLNRKSMLKQVREELCKMQKRGIWGRSVLEKVKNKYINADENGYKKEYAGVAIWYIDKKLNSTT</sequence>
<dbReference type="Gene3D" id="1.10.30.50">
    <property type="match status" value="1"/>
</dbReference>
<dbReference type="InterPro" id="IPR013467">
    <property type="entry name" value="HNH78-like"/>
</dbReference>
<name>A0AAW3JR78_9FIRM</name>
<keyword evidence="2" id="KW-1185">Reference proteome</keyword>
<dbReference type="EMBL" id="LLKB01000005">
    <property type="protein sequence ID" value="KQC85222.1"/>
    <property type="molecule type" value="Genomic_DNA"/>
</dbReference>
<evidence type="ECO:0000313" key="2">
    <source>
        <dbReference type="Proteomes" id="UP000050833"/>
    </source>
</evidence>
<comment type="caution">
    <text evidence="1">The sequence shown here is derived from an EMBL/GenBank/DDBJ whole genome shotgun (WGS) entry which is preliminary data.</text>
</comment>
<dbReference type="AlphaFoldDB" id="A0AAW3JR78"/>
<evidence type="ECO:0000313" key="1">
    <source>
        <dbReference type="EMBL" id="KQC85222.1"/>
    </source>
</evidence>
<accession>A0AAW3JR78</accession>
<dbReference type="RefSeq" id="WP_055944914.1">
    <property type="nucleotide sequence ID" value="NZ_JAQDCV010000005.1"/>
</dbReference>
<dbReference type="NCBIfam" id="TIGR02646">
    <property type="entry name" value="retron system putative HNH endonuclease"/>
    <property type="match status" value="1"/>
</dbReference>
<dbReference type="Proteomes" id="UP000050833">
    <property type="component" value="Unassembled WGS sequence"/>
</dbReference>
<protein>
    <recommendedName>
        <fullName evidence="3">TIGR02646 family protein</fullName>
    </recommendedName>
</protein>